<name>A0A1I7W6V8_HETBA</name>
<proteinExistence type="predicted"/>
<protein>
    <submittedName>
        <fullName evidence="2">Tubulin-specific chaperone A</fullName>
    </submittedName>
</protein>
<sequence length="336" mass="38533">MIVKYKLYLRTHLSIQKSICKEHQDQIDEFLAGDKQLKAEIEYDIRRYEIREKAERLAAKRTVKEVSEPLQNSHCPVSVIHQRIEEKQVGDVIINRSCETTISCLIKKELQEKANDLKQIDAQSNSVVCHQPIDNISHSNGTLPVQKIPKVTKQLDSENIGEKILIWALYSFRCNLLVYFQRTRSNICGRSIADESVIDGRAISTPKKGIVNVTFTDLNLSAISYSSEEGNNQLQRRSAYPMRSMLGIRLGTHCRVVGSTSAFLTHSCTADTRRMSHTIWYPDAKFERQFKTGGTLGKLWMSDRITEYDQQIGLDKFEKLAYQEPVMSDTYEGKHR</sequence>
<evidence type="ECO:0000313" key="2">
    <source>
        <dbReference type="WBParaSite" id="Hba_00377"/>
    </source>
</evidence>
<dbReference type="Proteomes" id="UP000095283">
    <property type="component" value="Unplaced"/>
</dbReference>
<organism evidence="1 2">
    <name type="scientific">Heterorhabditis bacteriophora</name>
    <name type="common">Entomopathogenic nematode worm</name>
    <dbReference type="NCBI Taxonomy" id="37862"/>
    <lineage>
        <taxon>Eukaryota</taxon>
        <taxon>Metazoa</taxon>
        <taxon>Ecdysozoa</taxon>
        <taxon>Nematoda</taxon>
        <taxon>Chromadorea</taxon>
        <taxon>Rhabditida</taxon>
        <taxon>Rhabditina</taxon>
        <taxon>Rhabditomorpha</taxon>
        <taxon>Strongyloidea</taxon>
        <taxon>Heterorhabditidae</taxon>
        <taxon>Heterorhabditis</taxon>
    </lineage>
</organism>
<dbReference type="AlphaFoldDB" id="A0A1I7W6V8"/>
<reference evidence="2" key="1">
    <citation type="submission" date="2016-11" db="UniProtKB">
        <authorList>
            <consortium name="WormBaseParasite"/>
        </authorList>
    </citation>
    <scope>IDENTIFICATION</scope>
</reference>
<evidence type="ECO:0000313" key="1">
    <source>
        <dbReference type="Proteomes" id="UP000095283"/>
    </source>
</evidence>
<keyword evidence="1" id="KW-1185">Reference proteome</keyword>
<accession>A0A1I7W6V8</accession>
<dbReference type="WBParaSite" id="Hba_00377">
    <property type="protein sequence ID" value="Hba_00377"/>
    <property type="gene ID" value="Hba_00377"/>
</dbReference>